<accession>F8NGW8</accession>
<evidence type="ECO:0000313" key="1">
    <source>
        <dbReference type="EMBL" id="EGO29610.1"/>
    </source>
</evidence>
<proteinExistence type="predicted"/>
<dbReference type="GeneID" id="18816191"/>
<dbReference type="RefSeq" id="XP_007313852.1">
    <property type="nucleotide sequence ID" value="XM_007313790.1"/>
</dbReference>
<dbReference type="KEGG" id="sla:SERLADRAFT_445392"/>
<dbReference type="Proteomes" id="UP000008064">
    <property type="component" value="Unassembled WGS sequence"/>
</dbReference>
<dbReference type="EMBL" id="GL945429">
    <property type="protein sequence ID" value="EGO29610.1"/>
    <property type="molecule type" value="Genomic_DNA"/>
</dbReference>
<reference evidence="1" key="1">
    <citation type="submission" date="2011-04" db="EMBL/GenBank/DDBJ databases">
        <title>Evolution of plant cell wall degrading machinery underlies the functional diversity of forest fungi.</title>
        <authorList>
            <consortium name="US DOE Joint Genome Institute (JGI-PGF)"/>
            <person name="Eastwood D.C."/>
            <person name="Floudas D."/>
            <person name="Binder M."/>
            <person name="Majcherczyk A."/>
            <person name="Schneider P."/>
            <person name="Aerts A."/>
            <person name="Asiegbu F.O."/>
            <person name="Baker S.E."/>
            <person name="Barry K."/>
            <person name="Bendiksby M."/>
            <person name="Blumentritt M."/>
            <person name="Coutinho P.M."/>
            <person name="Cullen D."/>
            <person name="Cullen D."/>
            <person name="Gathman A."/>
            <person name="Goodell B."/>
            <person name="Henrissat B."/>
            <person name="Ihrmark K."/>
            <person name="Kauserud H."/>
            <person name="Kohler A."/>
            <person name="LaButti K."/>
            <person name="Lapidus A."/>
            <person name="Lavin J.L."/>
            <person name="Lee Y.-H."/>
            <person name="Lindquist E."/>
            <person name="Lilly W."/>
            <person name="Lucas S."/>
            <person name="Morin E."/>
            <person name="Murat C."/>
            <person name="Oguiza J.A."/>
            <person name="Park J."/>
            <person name="Pisabarro A.G."/>
            <person name="Riley R."/>
            <person name="Rosling A."/>
            <person name="Salamov A."/>
            <person name="Schmidt O."/>
            <person name="Schmutz J."/>
            <person name="Skrede I."/>
            <person name="Stenlid J."/>
            <person name="Wiebenga A."/>
            <person name="Xie X."/>
            <person name="Kues U."/>
            <person name="Hibbett D.S."/>
            <person name="Hoffmeister D."/>
            <person name="Hogberg N."/>
            <person name="Martin F."/>
            <person name="Grigoriev I.V."/>
            <person name="Watkinson S.C."/>
        </authorList>
    </citation>
    <scope>NUCLEOTIDE SEQUENCE</scope>
    <source>
        <strain evidence="1">S7.9</strain>
    </source>
</reference>
<gene>
    <name evidence="1" type="ORF">SERLADRAFT_445392</name>
</gene>
<dbReference type="AlphaFoldDB" id="F8NGW8"/>
<organism>
    <name type="scientific">Serpula lacrymans var. lacrymans (strain S7.9)</name>
    <name type="common">Dry rot fungus</name>
    <dbReference type="NCBI Taxonomy" id="578457"/>
    <lineage>
        <taxon>Eukaryota</taxon>
        <taxon>Fungi</taxon>
        <taxon>Dikarya</taxon>
        <taxon>Basidiomycota</taxon>
        <taxon>Agaricomycotina</taxon>
        <taxon>Agaricomycetes</taxon>
        <taxon>Agaricomycetidae</taxon>
        <taxon>Boletales</taxon>
        <taxon>Coniophorineae</taxon>
        <taxon>Serpulaceae</taxon>
        <taxon>Serpula</taxon>
    </lineage>
</organism>
<sequence length="85" mass="9183">MIFRLLRPVGTRILTFPKVRDINPDSSSISKYLSFSQRLSVLCYEVNHGINSLMRSCCAGTIPVVSAAASVIHSSAFGANLGSDH</sequence>
<dbReference type="HOGENOM" id="CLU_2514021_0_0_1"/>
<protein>
    <submittedName>
        <fullName evidence="1">Uncharacterized protein</fullName>
    </submittedName>
</protein>
<name>F8NGW8_SERL9</name>